<gene>
    <name evidence="3" type="ORF">ADK38_28840</name>
</gene>
<reference evidence="3 4" key="1">
    <citation type="submission" date="2015-07" db="EMBL/GenBank/DDBJ databases">
        <authorList>
            <person name="Ju K.-S."/>
            <person name="Doroghazi J.R."/>
            <person name="Metcalf W.W."/>
        </authorList>
    </citation>
    <scope>NUCLEOTIDE SEQUENCE [LARGE SCALE GENOMIC DNA]</scope>
    <source>
        <strain evidence="3 4">NRRL B-3589</strain>
    </source>
</reference>
<dbReference type="Pfam" id="PF00135">
    <property type="entry name" value="COesterase"/>
    <property type="match status" value="1"/>
</dbReference>
<feature type="region of interest" description="Disordered" evidence="1">
    <location>
        <begin position="38"/>
        <end position="62"/>
    </location>
</feature>
<dbReference type="Gene3D" id="3.40.50.1820">
    <property type="entry name" value="alpha/beta hydrolase"/>
    <property type="match status" value="1"/>
</dbReference>
<sequence length="116" mass="11619">MCHGLRSAEDEAMTSSRASPRMSLLVAVAAVLGLAASCSDSGSTPRAEKDGASPVASGTARVREGRLKGLVGEGTAGFLGVPYAAPPTGELRWAPPAGARLRSAGQRAGSWGTLLG</sequence>
<dbReference type="EMBL" id="LGUT01002605">
    <property type="protein sequence ID" value="KOG86825.1"/>
    <property type="molecule type" value="Genomic_DNA"/>
</dbReference>
<dbReference type="InterPro" id="IPR002018">
    <property type="entry name" value="CarbesteraseB"/>
</dbReference>
<protein>
    <recommendedName>
        <fullName evidence="2">Carboxylesterase type B domain-containing protein</fullName>
    </recommendedName>
</protein>
<evidence type="ECO:0000259" key="2">
    <source>
        <dbReference type="Pfam" id="PF00135"/>
    </source>
</evidence>
<evidence type="ECO:0000313" key="3">
    <source>
        <dbReference type="EMBL" id="KOG86825.1"/>
    </source>
</evidence>
<keyword evidence="4" id="KW-1185">Reference proteome</keyword>
<accession>A0ABR5J0A9</accession>
<evidence type="ECO:0000256" key="1">
    <source>
        <dbReference type="SAM" id="MobiDB-lite"/>
    </source>
</evidence>
<name>A0ABR5J0A9_9ACTN</name>
<dbReference type="InterPro" id="IPR029058">
    <property type="entry name" value="AB_hydrolase_fold"/>
</dbReference>
<feature type="domain" description="Carboxylesterase type B" evidence="2">
    <location>
        <begin position="61"/>
        <end position="97"/>
    </location>
</feature>
<comment type="caution">
    <text evidence="3">The sequence shown here is derived from an EMBL/GenBank/DDBJ whole genome shotgun (WGS) entry which is preliminary data.</text>
</comment>
<proteinExistence type="predicted"/>
<dbReference type="SUPFAM" id="SSF53474">
    <property type="entry name" value="alpha/beta-Hydrolases"/>
    <property type="match status" value="1"/>
</dbReference>
<dbReference type="Proteomes" id="UP000037020">
    <property type="component" value="Unassembled WGS sequence"/>
</dbReference>
<organism evidence="3 4">
    <name type="scientific">Streptomyces varsoviensis</name>
    <dbReference type="NCBI Taxonomy" id="67373"/>
    <lineage>
        <taxon>Bacteria</taxon>
        <taxon>Bacillati</taxon>
        <taxon>Actinomycetota</taxon>
        <taxon>Actinomycetes</taxon>
        <taxon>Kitasatosporales</taxon>
        <taxon>Streptomycetaceae</taxon>
        <taxon>Streptomyces</taxon>
    </lineage>
</organism>
<evidence type="ECO:0000313" key="4">
    <source>
        <dbReference type="Proteomes" id="UP000037020"/>
    </source>
</evidence>